<sequence length="170" mass="19683">MKPPALDLHWQLLPYQPQRSKHPLHFDIAFPIDEIRFKDYPVPNRPLTSADLDKPAANDKMTKMVIQFKNFPDWEIFIKRDEGIRCRDVFESIYSNFNIPLTPLEERTLIHPANRKLCEEAFRLRCKLAAGLTVVEKSLGFKRVDVLLHSTLFKGLTQPKSGGDWVLNLG</sequence>
<comment type="caution">
    <text evidence="1">The sequence shown here is derived from an EMBL/GenBank/DDBJ whole genome shotgun (WGS) entry which is preliminary data.</text>
</comment>
<organism evidence="1 2">
    <name type="scientific">Hygrophoropsis aurantiaca</name>
    <dbReference type="NCBI Taxonomy" id="72124"/>
    <lineage>
        <taxon>Eukaryota</taxon>
        <taxon>Fungi</taxon>
        <taxon>Dikarya</taxon>
        <taxon>Basidiomycota</taxon>
        <taxon>Agaricomycotina</taxon>
        <taxon>Agaricomycetes</taxon>
        <taxon>Agaricomycetidae</taxon>
        <taxon>Boletales</taxon>
        <taxon>Coniophorineae</taxon>
        <taxon>Hygrophoropsidaceae</taxon>
        <taxon>Hygrophoropsis</taxon>
    </lineage>
</organism>
<reference evidence="1" key="1">
    <citation type="journal article" date="2021" name="New Phytol.">
        <title>Evolutionary innovations through gain and loss of genes in the ectomycorrhizal Boletales.</title>
        <authorList>
            <person name="Wu G."/>
            <person name="Miyauchi S."/>
            <person name="Morin E."/>
            <person name="Kuo A."/>
            <person name="Drula E."/>
            <person name="Varga T."/>
            <person name="Kohler A."/>
            <person name="Feng B."/>
            <person name="Cao Y."/>
            <person name="Lipzen A."/>
            <person name="Daum C."/>
            <person name="Hundley H."/>
            <person name="Pangilinan J."/>
            <person name="Johnson J."/>
            <person name="Barry K."/>
            <person name="LaButti K."/>
            <person name="Ng V."/>
            <person name="Ahrendt S."/>
            <person name="Min B."/>
            <person name="Choi I.G."/>
            <person name="Park H."/>
            <person name="Plett J.M."/>
            <person name="Magnuson J."/>
            <person name="Spatafora J.W."/>
            <person name="Nagy L.G."/>
            <person name="Henrissat B."/>
            <person name="Grigoriev I.V."/>
            <person name="Yang Z.L."/>
            <person name="Xu J."/>
            <person name="Martin F.M."/>
        </authorList>
    </citation>
    <scope>NUCLEOTIDE SEQUENCE</scope>
    <source>
        <strain evidence="1">ATCC 28755</strain>
    </source>
</reference>
<evidence type="ECO:0000313" key="1">
    <source>
        <dbReference type="EMBL" id="KAH7915457.1"/>
    </source>
</evidence>
<keyword evidence="2" id="KW-1185">Reference proteome</keyword>
<dbReference type="Proteomes" id="UP000790377">
    <property type="component" value="Unassembled WGS sequence"/>
</dbReference>
<dbReference type="EMBL" id="MU267600">
    <property type="protein sequence ID" value="KAH7915457.1"/>
    <property type="molecule type" value="Genomic_DNA"/>
</dbReference>
<accession>A0ACB8AQA3</accession>
<gene>
    <name evidence="1" type="ORF">BJ138DRAFT_89650</name>
</gene>
<evidence type="ECO:0000313" key="2">
    <source>
        <dbReference type="Proteomes" id="UP000790377"/>
    </source>
</evidence>
<name>A0ACB8AQA3_9AGAM</name>
<protein>
    <submittedName>
        <fullName evidence="1">Uncharacterized protein</fullName>
    </submittedName>
</protein>
<proteinExistence type="predicted"/>